<evidence type="ECO:0000313" key="3">
    <source>
        <dbReference type="Proteomes" id="UP000296352"/>
    </source>
</evidence>
<evidence type="ECO:0000256" key="1">
    <source>
        <dbReference type="SAM" id="MobiDB-lite"/>
    </source>
</evidence>
<proteinExistence type="predicted"/>
<feature type="region of interest" description="Disordered" evidence="1">
    <location>
        <begin position="49"/>
        <end position="74"/>
    </location>
</feature>
<sequence length="117" mass="13229">MVQSRCTIFGLGVRMMVAMMGQELFEHPLRQYKHYGISALKELTDVLGEPEQFEDSEPTPQQQEAIERAFESQPDGALAYDESTGLWILGDGDDINRMFADREEFVEALENGLDPEA</sequence>
<organism evidence="2 3">
    <name type="scientific">Corynebacterium endometrii</name>
    <dbReference type="NCBI Taxonomy" id="2488819"/>
    <lineage>
        <taxon>Bacteria</taxon>
        <taxon>Bacillati</taxon>
        <taxon>Actinomycetota</taxon>
        <taxon>Actinomycetes</taxon>
        <taxon>Mycobacteriales</taxon>
        <taxon>Corynebacteriaceae</taxon>
        <taxon>Corynebacterium</taxon>
    </lineage>
</organism>
<dbReference type="KEGG" id="cee:CENDO_04670"/>
<keyword evidence="3" id="KW-1185">Reference proteome</keyword>
<protein>
    <recommendedName>
        <fullName evidence="4">Molecular chaperone GrpE</fullName>
    </recommendedName>
</protein>
<accession>A0A4P7QHC5</accession>
<gene>
    <name evidence="2" type="ORF">CENDO_04670</name>
</gene>
<reference evidence="2 3" key="1">
    <citation type="submission" date="2019-04" db="EMBL/GenBank/DDBJ databases">
        <title>Corynebacterium endometrii sp. nov., isolated from the uterus of a cow with endometritis.</title>
        <authorList>
            <person name="Ballas P."/>
            <person name="Ruckert C."/>
            <person name="Wagener K."/>
            <person name="Drillich M."/>
            <person name="Kaempfer P."/>
            <person name="Busse H.-J."/>
            <person name="Ehling-Schulz M."/>
        </authorList>
    </citation>
    <scope>NUCLEOTIDE SEQUENCE [LARGE SCALE GENOMIC DNA]</scope>
    <source>
        <strain evidence="2 3">LMM-1653</strain>
    </source>
</reference>
<dbReference type="Proteomes" id="UP000296352">
    <property type="component" value="Chromosome"/>
</dbReference>
<evidence type="ECO:0000313" key="2">
    <source>
        <dbReference type="EMBL" id="QCB28224.1"/>
    </source>
</evidence>
<evidence type="ECO:0008006" key="4">
    <source>
        <dbReference type="Google" id="ProtNLM"/>
    </source>
</evidence>
<name>A0A4P7QHC5_9CORY</name>
<dbReference type="EMBL" id="CP039247">
    <property type="protein sequence ID" value="QCB28224.1"/>
    <property type="molecule type" value="Genomic_DNA"/>
</dbReference>
<dbReference type="AlphaFoldDB" id="A0A4P7QHC5"/>